<name>A0A2W6AL39_9BACT</name>
<dbReference type="SUPFAM" id="SSF55729">
    <property type="entry name" value="Acyl-CoA N-acyltransferases (Nat)"/>
    <property type="match status" value="1"/>
</dbReference>
<reference evidence="4 7" key="3">
    <citation type="submission" date="2020-10" db="EMBL/GenBank/DDBJ databases">
        <title>Ca. Dormibacterota MAGs.</title>
        <authorList>
            <person name="Montgomery K."/>
        </authorList>
    </citation>
    <scope>NUCLEOTIDE SEQUENCE [LARGE SCALE GENOMIC DNA]</scope>
    <source>
        <strain evidence="4">SC8812_S17_18</strain>
    </source>
</reference>
<dbReference type="CDD" id="cd04301">
    <property type="entry name" value="NAT_SF"/>
    <property type="match status" value="1"/>
</dbReference>
<dbReference type="InterPro" id="IPR016181">
    <property type="entry name" value="Acyl_CoA_acyltransferase"/>
</dbReference>
<organism evidence="5 6">
    <name type="scientific">Candidatus Aeolococcus gillhamiae</name>
    <dbReference type="NCBI Taxonomy" id="3127015"/>
    <lineage>
        <taxon>Bacteria</taxon>
        <taxon>Bacillati</taxon>
        <taxon>Candidatus Dormiibacterota</taxon>
        <taxon>Candidatus Dormibacteria</taxon>
        <taxon>Candidatus Aeolococcales</taxon>
        <taxon>Candidatus Aeolococcaceae</taxon>
        <taxon>Candidatus Aeolococcus</taxon>
    </lineage>
</organism>
<keyword evidence="2" id="KW-0012">Acyltransferase</keyword>
<comment type="caution">
    <text evidence="5">The sequence shown here is derived from an EMBL/GenBank/DDBJ whole genome shotgun (WGS) entry which is preliminary data.</text>
</comment>
<dbReference type="Proteomes" id="UP000248724">
    <property type="component" value="Unassembled WGS sequence"/>
</dbReference>
<feature type="domain" description="N-acetyltransferase" evidence="3">
    <location>
        <begin position="1"/>
        <end position="132"/>
    </location>
</feature>
<accession>A0A2W6AL39</accession>
<dbReference type="Pfam" id="PF00583">
    <property type="entry name" value="Acetyltransf_1"/>
    <property type="match status" value="1"/>
</dbReference>
<evidence type="ECO:0000313" key="7">
    <source>
        <dbReference type="Proteomes" id="UP000606991"/>
    </source>
</evidence>
<dbReference type="EMBL" id="JAEKNS010000136">
    <property type="protein sequence ID" value="MBJ7595871.1"/>
    <property type="molecule type" value="Genomic_DNA"/>
</dbReference>
<dbReference type="Proteomes" id="UP000606991">
    <property type="component" value="Unassembled WGS sequence"/>
</dbReference>
<reference evidence="5 6" key="1">
    <citation type="journal article" date="2017" name="Nature">
        <title>Atmospheric trace gases support primary production in Antarctic desert surface soil.</title>
        <authorList>
            <person name="Ji M."/>
            <person name="Greening C."/>
            <person name="Vanwonterghem I."/>
            <person name="Carere C.R."/>
            <person name="Bay S.K."/>
            <person name="Steen J.A."/>
            <person name="Montgomery K."/>
            <person name="Lines T."/>
            <person name="Beardall J."/>
            <person name="van Dorst J."/>
            <person name="Snape I."/>
            <person name="Stott M.B."/>
            <person name="Hugenholtz P."/>
            <person name="Ferrari B.C."/>
        </authorList>
    </citation>
    <scope>NUCLEOTIDE SEQUENCE [LARGE SCALE GENOMIC DNA]</scope>
    <source>
        <strain evidence="5">RRmetagenome_bin12</strain>
    </source>
</reference>
<dbReference type="GO" id="GO:0016747">
    <property type="term" value="F:acyltransferase activity, transferring groups other than amino-acyl groups"/>
    <property type="evidence" value="ECO:0007669"/>
    <property type="project" value="InterPro"/>
</dbReference>
<dbReference type="PROSITE" id="PS51186">
    <property type="entry name" value="GNAT"/>
    <property type="match status" value="1"/>
</dbReference>
<evidence type="ECO:0000313" key="6">
    <source>
        <dbReference type="Proteomes" id="UP000248724"/>
    </source>
</evidence>
<evidence type="ECO:0000313" key="5">
    <source>
        <dbReference type="EMBL" id="PZR78451.1"/>
    </source>
</evidence>
<sequence>MDAADLFDQPPQQPWVGSFLRDPTHHLLLACRAGQPVGFVTGVEMIHPDKGREMFVYELAVAPDERRRGVAKALLRELAAIARQRHCYDMWTLTDADNTAALGAYRASGANEESEHVMLTWDWSAPGREPLPS</sequence>
<reference evidence="5" key="2">
    <citation type="submission" date="2018-05" db="EMBL/GenBank/DDBJ databases">
        <authorList>
            <person name="Ferrari B."/>
        </authorList>
    </citation>
    <scope>NUCLEOTIDE SEQUENCE</scope>
    <source>
        <strain evidence="5">RRmetagenome_bin12</strain>
    </source>
</reference>
<proteinExistence type="predicted"/>
<dbReference type="InterPro" id="IPR050832">
    <property type="entry name" value="Bact_Acetyltransf"/>
</dbReference>
<dbReference type="InterPro" id="IPR000182">
    <property type="entry name" value="GNAT_dom"/>
</dbReference>
<gene>
    <name evidence="5" type="ORF">DLM65_13025</name>
    <name evidence="4" type="ORF">JF886_13635</name>
</gene>
<evidence type="ECO:0000259" key="3">
    <source>
        <dbReference type="PROSITE" id="PS51186"/>
    </source>
</evidence>
<dbReference type="Gene3D" id="3.40.630.30">
    <property type="match status" value="1"/>
</dbReference>
<evidence type="ECO:0000313" key="4">
    <source>
        <dbReference type="EMBL" id="MBJ7595871.1"/>
    </source>
</evidence>
<protein>
    <submittedName>
        <fullName evidence="5">GNAT family N-acetyltransferase</fullName>
    </submittedName>
</protein>
<accession>A0A934JUC8</accession>
<evidence type="ECO:0000256" key="2">
    <source>
        <dbReference type="ARBA" id="ARBA00023315"/>
    </source>
</evidence>
<dbReference type="EMBL" id="QHBU01000257">
    <property type="protein sequence ID" value="PZR78451.1"/>
    <property type="molecule type" value="Genomic_DNA"/>
</dbReference>
<keyword evidence="1" id="KW-0808">Transferase</keyword>
<evidence type="ECO:0000256" key="1">
    <source>
        <dbReference type="ARBA" id="ARBA00022679"/>
    </source>
</evidence>
<dbReference type="AlphaFoldDB" id="A0A2W6AL39"/>
<dbReference type="PANTHER" id="PTHR43877">
    <property type="entry name" value="AMINOALKYLPHOSPHONATE N-ACETYLTRANSFERASE-RELATED-RELATED"/>
    <property type="match status" value="1"/>
</dbReference>